<keyword evidence="2" id="KW-1185">Reference proteome</keyword>
<dbReference type="Proteomes" id="UP001056120">
    <property type="component" value="Linkage Group LG19"/>
</dbReference>
<gene>
    <name evidence="1" type="ORF">L1987_56926</name>
</gene>
<evidence type="ECO:0000313" key="2">
    <source>
        <dbReference type="Proteomes" id="UP001056120"/>
    </source>
</evidence>
<dbReference type="EMBL" id="CM042036">
    <property type="protein sequence ID" value="KAI3743859.1"/>
    <property type="molecule type" value="Genomic_DNA"/>
</dbReference>
<evidence type="ECO:0000313" key="1">
    <source>
        <dbReference type="EMBL" id="KAI3743859.1"/>
    </source>
</evidence>
<proteinExistence type="predicted"/>
<protein>
    <submittedName>
        <fullName evidence="1">Uncharacterized protein</fullName>
    </submittedName>
</protein>
<comment type="caution">
    <text evidence="1">The sequence shown here is derived from an EMBL/GenBank/DDBJ whole genome shotgun (WGS) entry which is preliminary data.</text>
</comment>
<accession>A0ACB9DB56</accession>
<organism evidence="1 2">
    <name type="scientific">Smallanthus sonchifolius</name>
    <dbReference type="NCBI Taxonomy" id="185202"/>
    <lineage>
        <taxon>Eukaryota</taxon>
        <taxon>Viridiplantae</taxon>
        <taxon>Streptophyta</taxon>
        <taxon>Embryophyta</taxon>
        <taxon>Tracheophyta</taxon>
        <taxon>Spermatophyta</taxon>
        <taxon>Magnoliopsida</taxon>
        <taxon>eudicotyledons</taxon>
        <taxon>Gunneridae</taxon>
        <taxon>Pentapetalae</taxon>
        <taxon>asterids</taxon>
        <taxon>campanulids</taxon>
        <taxon>Asterales</taxon>
        <taxon>Asteraceae</taxon>
        <taxon>Asteroideae</taxon>
        <taxon>Heliantheae alliance</taxon>
        <taxon>Millerieae</taxon>
        <taxon>Smallanthus</taxon>
    </lineage>
</organism>
<sequence>MVMQLNQIAKNPNFFSFLSLLVLNHNTKWSNSFLTINGYVHAISTVATAAAITVSFRRLKTGKKSLNQWLSRFNGTNPGFCGSASSRSRKRNRETGVYEVIDVDDDHESSVKEVYDKIKCYGSASPFKTGPGTCFVYLDEDDSDEEADVDAHISCKNGNKSQKKAKASSLQSTEDEPFSSSENESDDSDYSDFSLEKKNQSFMKRGDTKPMDESSDYYVHEKTIANGKAKDRSITIDACKVEESDREESSVKEIDDKIKGYGSASPFKTGTHTYFIYSDEDDSDEESYSMDADGFVILEEQEGDMDAHISCKNDESSDYYVHDNTIANGKAKDCSITIDETKEEESDTEDFVYSLDNSDSDDGFIILEEQEEADDKNDNESQKERKASSLQSTEDDEDEPFSSSESESDDSDDSDFSQENKRPHQPATKNQYSKRSDKGKVWSESVDRKEKGPSVNKTNMKKADKKPMDESSEDEKLNAKEKHEKGRYMKVDKANPIKYKRSEKGRRKDDAGCVDAILDSFVINEDVHVKKENHCVPLKFRFDDSEDESLSQKADEFDESKRLFEEMDFALTCDEIGSYKTTEAENRDQDDYYDDIDPCERGEHGDAYFEEQTGLRCGLCGAVLVESRYVIPKLATYAPDKLKRSYRYDEQQYFFSPENLYVMGSDCSPVNICKQTKGTVWELIPMSTQAQMYPHQQEGFEFLWKNLAGTIELSSLQTLDPCGGGGDGGGCIISHAPGTGKTLLTIVFIESFLKKFPKCCPVIVAPASMLLTWEAEFKKWQVGFSFINLSNSEFLRKEMIIGSSKHNKDLIRAMKIRSWINGGTVLGVSYNLFEKLAGDSNEKSTHQEKIRKCLLDMPGLVVLDEGHTPRNQNSNIWNTLLKLETKNRVILSGTPFQNNFRELFNTLRQVRPATAKSIGKEKFFSDMIQPKNMKKSGGRSTSDQDIQNLKETISSFVHVHKGDILESMLPGWKQSVILLNPPPFQKRFIENLGNSASTFAYEHKVALVSVHPSLILHCLLSEKEEKLINKQELEDVRLLPEVGVKTRFVMELIRLSLSLNEKVLIFSQYIQPSELLQDQIARAFSWDVEKEITLIKGKIHQTRRQKIINAFNDPKSELKVLLASTKCCSEGIHLYGASRVVLLDVVWNPSVEKQAISRAYRLGQKKVVYTYHLMAAGTTEEEKYDRQVAKGRLAEMVFSSASMAGGEAKNKVNVDDKILQEMVDNQEMKDMFKKIRYLINQSRI</sequence>
<reference evidence="1 2" key="2">
    <citation type="journal article" date="2022" name="Mol. Ecol. Resour.">
        <title>The genomes of chicory, endive, great burdock and yacon provide insights into Asteraceae paleo-polyploidization history and plant inulin production.</title>
        <authorList>
            <person name="Fan W."/>
            <person name="Wang S."/>
            <person name="Wang H."/>
            <person name="Wang A."/>
            <person name="Jiang F."/>
            <person name="Liu H."/>
            <person name="Zhao H."/>
            <person name="Xu D."/>
            <person name="Zhang Y."/>
        </authorList>
    </citation>
    <scope>NUCLEOTIDE SEQUENCE [LARGE SCALE GENOMIC DNA]</scope>
    <source>
        <strain evidence="2">cv. Yunnan</strain>
        <tissue evidence="1">Leaves</tissue>
    </source>
</reference>
<reference evidence="2" key="1">
    <citation type="journal article" date="2022" name="Mol. Ecol. Resour.">
        <title>The genomes of chicory, endive, great burdock and yacon provide insights into Asteraceae palaeo-polyploidization history and plant inulin production.</title>
        <authorList>
            <person name="Fan W."/>
            <person name="Wang S."/>
            <person name="Wang H."/>
            <person name="Wang A."/>
            <person name="Jiang F."/>
            <person name="Liu H."/>
            <person name="Zhao H."/>
            <person name="Xu D."/>
            <person name="Zhang Y."/>
        </authorList>
    </citation>
    <scope>NUCLEOTIDE SEQUENCE [LARGE SCALE GENOMIC DNA]</scope>
    <source>
        <strain evidence="2">cv. Yunnan</strain>
    </source>
</reference>
<name>A0ACB9DB56_9ASTR</name>